<evidence type="ECO:0000313" key="3">
    <source>
        <dbReference type="Proteomes" id="UP000178771"/>
    </source>
</evidence>
<dbReference type="STRING" id="1802624.A2982_03580"/>
<gene>
    <name evidence="2" type="ORF">A2982_03580</name>
</gene>
<protein>
    <recommendedName>
        <fullName evidence="4">Polymer-forming cytoskeletal protein</fullName>
    </recommendedName>
</protein>
<dbReference type="AlphaFoldDB" id="A0A1F4V4A5"/>
<evidence type="ECO:0000256" key="1">
    <source>
        <dbReference type="SAM" id="Phobius"/>
    </source>
</evidence>
<organism evidence="2 3">
    <name type="scientific">candidate division WWE3 bacterium RIFCSPLOWO2_01_FULL_39_13</name>
    <dbReference type="NCBI Taxonomy" id="1802624"/>
    <lineage>
        <taxon>Bacteria</taxon>
        <taxon>Katanobacteria</taxon>
    </lineage>
</organism>
<name>A0A1F4V4A5_UNCKA</name>
<evidence type="ECO:0008006" key="4">
    <source>
        <dbReference type="Google" id="ProtNLM"/>
    </source>
</evidence>
<accession>A0A1F4V4A5</accession>
<feature type="transmembrane region" description="Helical" evidence="1">
    <location>
        <begin position="220"/>
        <end position="239"/>
    </location>
</feature>
<feature type="transmembrane region" description="Helical" evidence="1">
    <location>
        <begin position="303"/>
        <end position="322"/>
    </location>
</feature>
<keyword evidence="1" id="KW-1133">Transmembrane helix</keyword>
<proteinExistence type="predicted"/>
<sequence length="325" mass="35622">MFFAKSPNVLAQEESNIPSPPNLITDEQLTVNKTLFGDTILIGKDILIQETINGDVFAVGESVTVESPINGDLRIISIRAEVKSVVDGTFAFISQNIYITSIGEINKDVYGMTKDFNLEGRIGKDLNLGYSYDANIIIDGKIMGNFFYTESRPDISEQADISGEIRKIAPYEPASSKADFIVVRIFYTLVLLVITIFIIRTRRDILEKAVSEVESKFSKHLLSGLISAGVIVLTGFLSFASGAGIPITLILAGYVAIVAYLSPIITSVWIGKRVFKTKNIGLIQIISGLLIFNLITLSSALSVLIYFVSTALVLGYITRVYLKKN</sequence>
<feature type="transmembrane region" description="Helical" evidence="1">
    <location>
        <begin position="280"/>
        <end position="297"/>
    </location>
</feature>
<keyword evidence="1" id="KW-0472">Membrane</keyword>
<dbReference type="Proteomes" id="UP000178771">
    <property type="component" value="Unassembled WGS sequence"/>
</dbReference>
<feature type="transmembrane region" description="Helical" evidence="1">
    <location>
        <begin position="180"/>
        <end position="199"/>
    </location>
</feature>
<feature type="transmembrane region" description="Helical" evidence="1">
    <location>
        <begin position="245"/>
        <end position="268"/>
    </location>
</feature>
<evidence type="ECO:0000313" key="2">
    <source>
        <dbReference type="EMBL" id="OGC51979.1"/>
    </source>
</evidence>
<comment type="caution">
    <text evidence="2">The sequence shown here is derived from an EMBL/GenBank/DDBJ whole genome shotgun (WGS) entry which is preliminary data.</text>
</comment>
<reference evidence="2 3" key="1">
    <citation type="journal article" date="2016" name="Nat. Commun.">
        <title>Thousands of microbial genomes shed light on interconnected biogeochemical processes in an aquifer system.</title>
        <authorList>
            <person name="Anantharaman K."/>
            <person name="Brown C.T."/>
            <person name="Hug L.A."/>
            <person name="Sharon I."/>
            <person name="Castelle C.J."/>
            <person name="Probst A.J."/>
            <person name="Thomas B.C."/>
            <person name="Singh A."/>
            <person name="Wilkins M.J."/>
            <person name="Karaoz U."/>
            <person name="Brodie E.L."/>
            <person name="Williams K.H."/>
            <person name="Hubbard S.S."/>
            <person name="Banfield J.F."/>
        </authorList>
    </citation>
    <scope>NUCLEOTIDE SEQUENCE [LARGE SCALE GENOMIC DNA]</scope>
</reference>
<keyword evidence="1" id="KW-0812">Transmembrane</keyword>
<dbReference type="EMBL" id="MEVH01000008">
    <property type="protein sequence ID" value="OGC51979.1"/>
    <property type="molecule type" value="Genomic_DNA"/>
</dbReference>